<accession>A0ABU0YTC4</accession>
<keyword evidence="1" id="KW-0812">Transmembrane</keyword>
<keyword evidence="1" id="KW-0472">Membrane</keyword>
<proteinExistence type="predicted"/>
<evidence type="ECO:0000313" key="3">
    <source>
        <dbReference type="Proteomes" id="UP001230156"/>
    </source>
</evidence>
<dbReference type="RefSeq" id="WP_379960856.1">
    <property type="nucleotide sequence ID" value="NZ_JAUYVI010000008.1"/>
</dbReference>
<sequence>MAERIATRDRFFDGRNAVRRAVAPQLIGGTLSINDPDGRAVARWDVGDMALVARDKAEDSMVFALAGDPRPQLVLFDSPQRAALLAAAPKLRRLRRQRPRRGWRHRLGLAVLRLALIALFVLAASRGIQ</sequence>
<keyword evidence="1" id="KW-1133">Transmembrane helix</keyword>
<organism evidence="2 3">
    <name type="scientific">Dongia sedimenti</name>
    <dbReference type="NCBI Taxonomy" id="3064282"/>
    <lineage>
        <taxon>Bacteria</taxon>
        <taxon>Pseudomonadati</taxon>
        <taxon>Pseudomonadota</taxon>
        <taxon>Alphaproteobacteria</taxon>
        <taxon>Rhodospirillales</taxon>
        <taxon>Dongiaceae</taxon>
        <taxon>Dongia</taxon>
    </lineage>
</organism>
<feature type="transmembrane region" description="Helical" evidence="1">
    <location>
        <begin position="107"/>
        <end position="128"/>
    </location>
</feature>
<keyword evidence="3" id="KW-1185">Reference proteome</keyword>
<comment type="caution">
    <text evidence="2">The sequence shown here is derived from an EMBL/GenBank/DDBJ whole genome shotgun (WGS) entry which is preliminary data.</text>
</comment>
<gene>
    <name evidence="2" type="ORF">Q8A70_24975</name>
</gene>
<evidence type="ECO:0000256" key="1">
    <source>
        <dbReference type="SAM" id="Phobius"/>
    </source>
</evidence>
<dbReference type="Proteomes" id="UP001230156">
    <property type="component" value="Unassembled WGS sequence"/>
</dbReference>
<name>A0ABU0YTC4_9PROT</name>
<evidence type="ECO:0000313" key="2">
    <source>
        <dbReference type="EMBL" id="MDQ7250964.1"/>
    </source>
</evidence>
<reference evidence="3" key="1">
    <citation type="submission" date="2023-08" db="EMBL/GenBank/DDBJ databases">
        <title>Rhodospirillaceae gen. nov., a novel taxon isolated from the Yangtze River Yuezi River estuary sludge.</title>
        <authorList>
            <person name="Ruan L."/>
        </authorList>
    </citation>
    <scope>NUCLEOTIDE SEQUENCE [LARGE SCALE GENOMIC DNA]</scope>
    <source>
        <strain evidence="3">R-7</strain>
    </source>
</reference>
<dbReference type="EMBL" id="JAUYVI010000008">
    <property type="protein sequence ID" value="MDQ7250964.1"/>
    <property type="molecule type" value="Genomic_DNA"/>
</dbReference>
<protein>
    <submittedName>
        <fullName evidence="2">Uncharacterized protein</fullName>
    </submittedName>
</protein>